<dbReference type="RefSeq" id="WP_400187419.1">
    <property type="nucleotide sequence ID" value="NZ_JBGORX010000002.1"/>
</dbReference>
<evidence type="ECO:0000256" key="1">
    <source>
        <dbReference type="SAM" id="Coils"/>
    </source>
</evidence>
<gene>
    <name evidence="3" type="ORF">ACD661_08415</name>
</gene>
<evidence type="ECO:0000313" key="4">
    <source>
        <dbReference type="Proteomes" id="UP001615550"/>
    </source>
</evidence>
<feature type="region of interest" description="Disordered" evidence="2">
    <location>
        <begin position="130"/>
        <end position="155"/>
    </location>
</feature>
<proteinExistence type="predicted"/>
<accession>A0ABW8D794</accession>
<dbReference type="EMBL" id="JBGORX010000002">
    <property type="protein sequence ID" value="MFJ1268573.1"/>
    <property type="molecule type" value="Genomic_DNA"/>
</dbReference>
<keyword evidence="4" id="KW-1185">Reference proteome</keyword>
<reference evidence="3 4" key="1">
    <citation type="submission" date="2024-08" db="EMBL/GenBank/DDBJ databases">
        <title>Draft Genome Sequence of Legionella lytica strain DSB2004, Isolated From a Fire Sprinkler System.</title>
        <authorList>
            <person name="Everhart A.D."/>
            <person name="Kidane D.T."/>
            <person name="Farone A.L."/>
            <person name="Farone M.B."/>
        </authorList>
    </citation>
    <scope>NUCLEOTIDE SEQUENCE [LARGE SCALE GENOMIC DNA]</scope>
    <source>
        <strain evidence="3 4">DSB2004</strain>
    </source>
</reference>
<evidence type="ECO:0000256" key="2">
    <source>
        <dbReference type="SAM" id="MobiDB-lite"/>
    </source>
</evidence>
<feature type="compositionally biased region" description="Polar residues" evidence="2">
    <location>
        <begin position="134"/>
        <end position="147"/>
    </location>
</feature>
<organism evidence="3 4">
    <name type="scientific">Legionella lytica</name>
    <dbReference type="NCBI Taxonomy" id="96232"/>
    <lineage>
        <taxon>Bacteria</taxon>
        <taxon>Pseudomonadati</taxon>
        <taxon>Pseudomonadota</taxon>
        <taxon>Gammaproteobacteria</taxon>
        <taxon>Legionellales</taxon>
        <taxon>Legionellaceae</taxon>
        <taxon>Legionella</taxon>
    </lineage>
</organism>
<keyword evidence="1" id="KW-0175">Coiled coil</keyword>
<protein>
    <submittedName>
        <fullName evidence="3">Uncharacterized protein</fullName>
    </submittedName>
</protein>
<dbReference type="Proteomes" id="UP001615550">
    <property type="component" value="Unassembled WGS sequence"/>
</dbReference>
<sequence>MPKKLIQERIQQLQDMVAQLVNSLQRNELGQEEFQQQNNELQALLAELSQQTGQEHQEHEHRINALYEGQSLTERIKEIEQRRAQTANELQQTNEAYQALLDRQSKQMDRLSKISEKHINALKENGFFTKRMVNPQQETSNNAQEAQPGQPAATH</sequence>
<evidence type="ECO:0000313" key="3">
    <source>
        <dbReference type="EMBL" id="MFJ1268573.1"/>
    </source>
</evidence>
<name>A0ABW8D794_9GAMM</name>
<comment type="caution">
    <text evidence="3">The sequence shown here is derived from an EMBL/GenBank/DDBJ whole genome shotgun (WGS) entry which is preliminary data.</text>
</comment>
<feature type="coiled-coil region" evidence="1">
    <location>
        <begin position="3"/>
        <end position="114"/>
    </location>
</feature>